<evidence type="ECO:0000313" key="1">
    <source>
        <dbReference type="EMBL" id="RDX82807.1"/>
    </source>
</evidence>
<feature type="non-terminal residue" evidence="1">
    <location>
        <position position="1"/>
    </location>
</feature>
<dbReference type="Proteomes" id="UP000257109">
    <property type="component" value="Unassembled WGS sequence"/>
</dbReference>
<reference evidence="1" key="1">
    <citation type="submission" date="2018-05" db="EMBL/GenBank/DDBJ databases">
        <title>Draft genome of Mucuna pruriens seed.</title>
        <authorList>
            <person name="Nnadi N.E."/>
            <person name="Vos R."/>
            <person name="Hasami M.H."/>
            <person name="Devisetty U.K."/>
            <person name="Aguiy J.C."/>
        </authorList>
    </citation>
    <scope>NUCLEOTIDE SEQUENCE [LARGE SCALE GENOMIC DNA]</scope>
    <source>
        <strain evidence="1">JCA_2017</strain>
    </source>
</reference>
<organism evidence="1 2">
    <name type="scientific">Mucuna pruriens</name>
    <name type="common">Velvet bean</name>
    <name type="synonym">Dolichos pruriens</name>
    <dbReference type="NCBI Taxonomy" id="157652"/>
    <lineage>
        <taxon>Eukaryota</taxon>
        <taxon>Viridiplantae</taxon>
        <taxon>Streptophyta</taxon>
        <taxon>Embryophyta</taxon>
        <taxon>Tracheophyta</taxon>
        <taxon>Spermatophyta</taxon>
        <taxon>Magnoliopsida</taxon>
        <taxon>eudicotyledons</taxon>
        <taxon>Gunneridae</taxon>
        <taxon>Pentapetalae</taxon>
        <taxon>rosids</taxon>
        <taxon>fabids</taxon>
        <taxon>Fabales</taxon>
        <taxon>Fabaceae</taxon>
        <taxon>Papilionoideae</taxon>
        <taxon>50 kb inversion clade</taxon>
        <taxon>NPAAA clade</taxon>
        <taxon>indigoferoid/millettioid clade</taxon>
        <taxon>Phaseoleae</taxon>
        <taxon>Mucuna</taxon>
    </lineage>
</organism>
<keyword evidence="2" id="KW-1185">Reference proteome</keyword>
<proteinExistence type="predicted"/>
<sequence>MALSGAKESGISGSSVCPWEMNKLNKWSFSEQVNKQIKQLRKEIIQILNSVPRSSLCELLIKEAHEASLRAFWVAKTLNILHEHLFFSIYERLCA</sequence>
<gene>
    <name evidence="1" type="ORF">CR513_36358</name>
</gene>
<protein>
    <submittedName>
        <fullName evidence="1">Uncharacterized protein</fullName>
    </submittedName>
</protein>
<accession>A0A371FWT3</accession>
<comment type="caution">
    <text evidence="1">The sequence shown here is derived from an EMBL/GenBank/DDBJ whole genome shotgun (WGS) entry which is preliminary data.</text>
</comment>
<evidence type="ECO:0000313" key="2">
    <source>
        <dbReference type="Proteomes" id="UP000257109"/>
    </source>
</evidence>
<name>A0A371FWT3_MUCPR</name>
<dbReference type="EMBL" id="QJKJ01007549">
    <property type="protein sequence ID" value="RDX82807.1"/>
    <property type="molecule type" value="Genomic_DNA"/>
</dbReference>
<dbReference type="AlphaFoldDB" id="A0A371FWT3"/>